<dbReference type="GO" id="GO:0008113">
    <property type="term" value="F:peptide-methionine (S)-S-oxide reductase activity"/>
    <property type="evidence" value="ECO:0007669"/>
    <property type="project" value="UniProtKB-UniRule"/>
</dbReference>
<dbReference type="RefSeq" id="WP_135617609.1">
    <property type="nucleotide sequence ID" value="NZ_RQGG01000009.1"/>
</dbReference>
<dbReference type="GO" id="GO:0033744">
    <property type="term" value="F:L-methionine:thioredoxin-disulfide S-oxidoreductase activity"/>
    <property type="evidence" value="ECO:0007669"/>
    <property type="project" value="RHEA"/>
</dbReference>
<sequence length="224" mass="25649">MARFPLPRPNSILFALFFSLFTMSFLHCGFGTKSHSSTDLVPLVPKSGEKMAVFAEGCFWCSEHIFESVPGVIDVVSGYTGGSTENPTYESVNTETTGHAESVLVIYDPSKISFEELCRIFFLSHDPTTVDRQGPDVGTSYRSILFYQNTEEFQIAKRVQSEIESKQIWKGPIVTEFKAISKFYKAEGYHQDFIKHNPNQSYVQAVSLPRYRDFQKRYQEYKRN</sequence>
<dbReference type="PANTHER" id="PTHR43774:SF1">
    <property type="entry name" value="PEPTIDE METHIONINE SULFOXIDE REDUCTASE MSRA 2"/>
    <property type="match status" value="1"/>
</dbReference>
<evidence type="ECO:0000259" key="5">
    <source>
        <dbReference type="Pfam" id="PF01625"/>
    </source>
</evidence>
<reference evidence="6" key="1">
    <citation type="journal article" date="2019" name="PLoS Negl. Trop. Dis.">
        <title>Revisiting the worldwide diversity of Leptospira species in the environment.</title>
        <authorList>
            <person name="Vincent A.T."/>
            <person name="Schiettekatte O."/>
            <person name="Bourhy P."/>
            <person name="Veyrier F.J."/>
            <person name="Picardeau M."/>
        </authorList>
    </citation>
    <scope>NUCLEOTIDE SEQUENCE [LARGE SCALE GENOMIC DNA]</scope>
    <source>
        <strain evidence="6">201702454</strain>
    </source>
</reference>
<dbReference type="OrthoDB" id="4174719at2"/>
<name>A0A4R9JTY6_9LEPT</name>
<evidence type="ECO:0000256" key="2">
    <source>
        <dbReference type="ARBA" id="ARBA00047806"/>
    </source>
</evidence>
<feature type="active site" evidence="4">
    <location>
        <position position="58"/>
    </location>
</feature>
<keyword evidence="7" id="KW-1185">Reference proteome</keyword>
<evidence type="ECO:0000256" key="3">
    <source>
        <dbReference type="ARBA" id="ARBA00048782"/>
    </source>
</evidence>
<dbReference type="Proteomes" id="UP000297609">
    <property type="component" value="Unassembled WGS sequence"/>
</dbReference>
<dbReference type="NCBIfam" id="TIGR00401">
    <property type="entry name" value="msrA"/>
    <property type="match status" value="1"/>
</dbReference>
<comment type="similarity">
    <text evidence="4">Belongs to the MsrA Met sulfoxide reductase family.</text>
</comment>
<evidence type="ECO:0000313" key="7">
    <source>
        <dbReference type="Proteomes" id="UP000297609"/>
    </source>
</evidence>
<evidence type="ECO:0000256" key="4">
    <source>
        <dbReference type="HAMAP-Rule" id="MF_01401"/>
    </source>
</evidence>
<dbReference type="SUPFAM" id="SSF55068">
    <property type="entry name" value="Peptide methionine sulfoxide reductase"/>
    <property type="match status" value="1"/>
</dbReference>
<feature type="domain" description="Peptide methionine sulphoxide reductase MsrA" evidence="5">
    <location>
        <begin position="52"/>
        <end position="203"/>
    </location>
</feature>
<comment type="catalytic activity">
    <reaction evidence="3 4">
        <text>[thioredoxin]-disulfide + L-methionine + H2O = L-methionine (S)-S-oxide + [thioredoxin]-dithiol</text>
        <dbReference type="Rhea" id="RHEA:19993"/>
        <dbReference type="Rhea" id="RHEA-COMP:10698"/>
        <dbReference type="Rhea" id="RHEA-COMP:10700"/>
        <dbReference type="ChEBI" id="CHEBI:15377"/>
        <dbReference type="ChEBI" id="CHEBI:29950"/>
        <dbReference type="ChEBI" id="CHEBI:50058"/>
        <dbReference type="ChEBI" id="CHEBI:57844"/>
        <dbReference type="ChEBI" id="CHEBI:58772"/>
        <dbReference type="EC" id="1.8.4.11"/>
    </reaction>
</comment>
<dbReference type="InterPro" id="IPR002569">
    <property type="entry name" value="Met_Sox_Rdtase_MsrA_dom"/>
</dbReference>
<accession>A0A4R9JTY6</accession>
<dbReference type="PANTHER" id="PTHR43774">
    <property type="entry name" value="PEPTIDE METHIONINE SULFOXIDE REDUCTASE"/>
    <property type="match status" value="1"/>
</dbReference>
<protein>
    <recommendedName>
        <fullName evidence="4">Peptide methionine sulfoxide reductase MsrA</fullName>
        <shortName evidence="4">Protein-methionine-S-oxide reductase</shortName>
        <ecNumber evidence="4">1.8.4.11</ecNumber>
    </recommendedName>
    <alternativeName>
        <fullName evidence="4">Peptide-methionine (S)-S-oxide reductase</fullName>
        <shortName evidence="4">Peptide Met(O) reductase</shortName>
    </alternativeName>
</protein>
<dbReference type="AlphaFoldDB" id="A0A4R9JTY6"/>
<comment type="function">
    <text evidence="4">Has an important function as a repair enzyme for proteins that have been inactivated by oxidation. Catalyzes the reversible oxidation-reduction of methionine sulfoxide in proteins to methionine.</text>
</comment>
<dbReference type="EMBL" id="RQGG01000009">
    <property type="protein sequence ID" value="TGL55710.1"/>
    <property type="molecule type" value="Genomic_DNA"/>
</dbReference>
<proteinExistence type="inferred from homology"/>
<evidence type="ECO:0000256" key="1">
    <source>
        <dbReference type="ARBA" id="ARBA00023002"/>
    </source>
</evidence>
<comment type="catalytic activity">
    <reaction evidence="2 4">
        <text>L-methionyl-[protein] + [thioredoxin]-disulfide + H2O = L-methionyl-(S)-S-oxide-[protein] + [thioredoxin]-dithiol</text>
        <dbReference type="Rhea" id="RHEA:14217"/>
        <dbReference type="Rhea" id="RHEA-COMP:10698"/>
        <dbReference type="Rhea" id="RHEA-COMP:10700"/>
        <dbReference type="Rhea" id="RHEA-COMP:12313"/>
        <dbReference type="Rhea" id="RHEA-COMP:12315"/>
        <dbReference type="ChEBI" id="CHEBI:15377"/>
        <dbReference type="ChEBI" id="CHEBI:16044"/>
        <dbReference type="ChEBI" id="CHEBI:29950"/>
        <dbReference type="ChEBI" id="CHEBI:44120"/>
        <dbReference type="ChEBI" id="CHEBI:50058"/>
        <dbReference type="EC" id="1.8.4.11"/>
    </reaction>
</comment>
<dbReference type="HAMAP" id="MF_01401">
    <property type="entry name" value="MsrA"/>
    <property type="match status" value="1"/>
</dbReference>
<dbReference type="Gene3D" id="3.30.1060.10">
    <property type="entry name" value="Peptide methionine sulphoxide reductase MsrA"/>
    <property type="match status" value="1"/>
</dbReference>
<dbReference type="InterPro" id="IPR036509">
    <property type="entry name" value="Met_Sox_Rdtase_MsrA_sf"/>
</dbReference>
<dbReference type="Pfam" id="PF01625">
    <property type="entry name" value="PMSR"/>
    <property type="match status" value="1"/>
</dbReference>
<comment type="caution">
    <text evidence="6">The sequence shown here is derived from an EMBL/GenBank/DDBJ whole genome shotgun (WGS) entry which is preliminary data.</text>
</comment>
<dbReference type="EC" id="1.8.4.11" evidence="4"/>
<evidence type="ECO:0000313" key="6">
    <source>
        <dbReference type="EMBL" id="TGL55710.1"/>
    </source>
</evidence>
<keyword evidence="1 4" id="KW-0560">Oxidoreductase</keyword>
<gene>
    <name evidence="4 6" type="primary">msrA</name>
    <name evidence="6" type="ORF">EHQ59_02685</name>
</gene>
<organism evidence="6 7">
    <name type="scientific">Leptospira kemamanensis</name>
    <dbReference type="NCBI Taxonomy" id="2484942"/>
    <lineage>
        <taxon>Bacteria</taxon>
        <taxon>Pseudomonadati</taxon>
        <taxon>Spirochaetota</taxon>
        <taxon>Spirochaetia</taxon>
        <taxon>Leptospirales</taxon>
        <taxon>Leptospiraceae</taxon>
        <taxon>Leptospira</taxon>
    </lineage>
</organism>